<evidence type="ECO:0000313" key="3">
    <source>
        <dbReference type="EMBL" id="CAK7268034.1"/>
    </source>
</evidence>
<reference evidence="3 4" key="1">
    <citation type="submission" date="2024-01" db="EMBL/GenBank/DDBJ databases">
        <authorList>
            <person name="Allen C."/>
            <person name="Tagirdzhanova G."/>
        </authorList>
    </citation>
    <scope>NUCLEOTIDE SEQUENCE [LARGE SCALE GENOMIC DNA]</scope>
    <source>
        <strain evidence="3 4">CBS 119000</strain>
    </source>
</reference>
<keyword evidence="4" id="KW-1185">Reference proteome</keyword>
<evidence type="ECO:0000259" key="2">
    <source>
        <dbReference type="Pfam" id="PF14661"/>
    </source>
</evidence>
<protein>
    <recommendedName>
        <fullName evidence="2">HAUS augmin-like complex subunit 6 N-terminal domain-containing protein</fullName>
    </recommendedName>
</protein>
<feature type="compositionally biased region" description="Low complexity" evidence="1">
    <location>
        <begin position="1"/>
        <end position="20"/>
    </location>
</feature>
<feature type="region of interest" description="Disordered" evidence="1">
    <location>
        <begin position="520"/>
        <end position="543"/>
    </location>
</feature>
<evidence type="ECO:0000313" key="4">
    <source>
        <dbReference type="Proteomes" id="UP001642502"/>
    </source>
</evidence>
<proteinExistence type="predicted"/>
<dbReference type="InterPro" id="IPR028163">
    <property type="entry name" value="HAUS_6_N"/>
</dbReference>
<feature type="compositionally biased region" description="Pro residues" evidence="1">
    <location>
        <begin position="626"/>
        <end position="646"/>
    </location>
</feature>
<feature type="domain" description="HAUS augmin-like complex subunit 6 N-terminal" evidence="2">
    <location>
        <begin position="78"/>
        <end position="310"/>
    </location>
</feature>
<dbReference type="Proteomes" id="UP001642502">
    <property type="component" value="Unassembled WGS sequence"/>
</dbReference>
<gene>
    <name evidence="3" type="ORF">SEPCBS119000_002849</name>
</gene>
<dbReference type="Pfam" id="PF14661">
    <property type="entry name" value="HAUS6_N"/>
    <property type="match status" value="1"/>
</dbReference>
<dbReference type="EMBL" id="CAWUON010000033">
    <property type="protein sequence ID" value="CAK7268034.1"/>
    <property type="molecule type" value="Genomic_DNA"/>
</dbReference>
<feature type="compositionally biased region" description="Low complexity" evidence="1">
    <location>
        <begin position="35"/>
        <end position="57"/>
    </location>
</feature>
<feature type="region of interest" description="Disordered" evidence="1">
    <location>
        <begin position="721"/>
        <end position="792"/>
    </location>
</feature>
<feature type="region of interest" description="Disordered" evidence="1">
    <location>
        <begin position="812"/>
        <end position="832"/>
    </location>
</feature>
<organism evidence="3 4">
    <name type="scientific">Sporothrix epigloea</name>
    <dbReference type="NCBI Taxonomy" id="1892477"/>
    <lineage>
        <taxon>Eukaryota</taxon>
        <taxon>Fungi</taxon>
        <taxon>Dikarya</taxon>
        <taxon>Ascomycota</taxon>
        <taxon>Pezizomycotina</taxon>
        <taxon>Sordariomycetes</taxon>
        <taxon>Sordariomycetidae</taxon>
        <taxon>Ophiostomatales</taxon>
        <taxon>Ophiostomataceae</taxon>
        <taxon>Sporothrix</taxon>
    </lineage>
</organism>
<feature type="region of interest" description="Disordered" evidence="1">
    <location>
        <begin position="1"/>
        <end position="57"/>
    </location>
</feature>
<sequence>MATVSSTSLLSRTRSGRLPSGKLPASRVAVTVPHAPSAPTSSTTASTPTSTSTLTSASTSASSNFNHIFPPASNVTIFLTNLHLLDLDLLPDWPGISARTFASKDAASQSGQKHRIQSVEWALYHLFCLYDPREARTAMQPLFPPSDQVQSVALRAAFLRGLETAKKAGALGRDAILRKTMLDECRGERFEEILAVFSSAVLKGVVEREDGSSSLARSMALENCGYSADRTQLYALILAHKTSLHQRLRQKEAARARYHDFEELLSLKERSVARRQELARAQTDAADKIQQELTGDRKVQLQRLVRNNWSGTEGWMQTLVYGDERTNKDGLLSAPTDRVWRRVQAGRVSELESQSDNGLLDQLEWRVTAQYERLKQWREYSQHVLQKQPQSASFVSTSSSTQATETNGLGKSGIDFGFDAHKCLNSALSTSNIDPGQQRNALEDASTTLQNDDYATLLKSFQGELAAVHQSRRGSSQMTSFLDNTRRMAAASSKAAGYASPAAASDDGNKDVESDISDMEEHPVVQQQQQQLSAPPSEDGVSPTRRRVLLTKSSMTFSVQSFHSDDESSPPREPSPPKFKRAATIRTDQPLAPAVRKLSGPTNNSTLALRRRQRSPPIRPPRAAATPPPAPRTPTPDRSPPPPTPPSDDDAPFELVATPQHSITLQPPPASDAASSAGASPTQDLADQILASMNNSSPSPIRRPRHTLSLAERTRMSMARTSWVGGGPHHMMSDDEDEWTRGDKNTSGNRRPDTLLVPDRQPHSKLALHKGVKTDEPNPNERAGVDMDEDPDGLIARTRKSMAGFEAARQKAQLDRKRLTKKSRQSSLGVAGVGSTLAKSSTAYGYFSPVNEAGGDELDEQGDTTFLAEELMSGGQDDPEAIFRSRPKIKMSPIPSPTRELEYEYEYD</sequence>
<feature type="region of interest" description="Disordered" evidence="1">
    <location>
        <begin position="871"/>
        <end position="895"/>
    </location>
</feature>
<name>A0ABP0DJP8_9PEZI</name>
<comment type="caution">
    <text evidence="3">The sequence shown here is derived from an EMBL/GenBank/DDBJ whole genome shotgun (WGS) entry which is preliminary data.</text>
</comment>
<feature type="region of interest" description="Disordered" evidence="1">
    <location>
        <begin position="559"/>
        <end position="705"/>
    </location>
</feature>
<feature type="compositionally biased region" description="Low complexity" evidence="1">
    <location>
        <begin position="671"/>
        <end position="681"/>
    </location>
</feature>
<evidence type="ECO:0000256" key="1">
    <source>
        <dbReference type="SAM" id="MobiDB-lite"/>
    </source>
</evidence>
<accession>A0ABP0DJP8</accession>